<dbReference type="InterPro" id="IPR000944">
    <property type="entry name" value="Tscrpt_reg_Rrf2"/>
</dbReference>
<gene>
    <name evidence="1" type="ordered locus">LFE_1070</name>
</gene>
<dbReference type="RefSeq" id="WP_014449253.1">
    <property type="nucleotide sequence ID" value="NC_017094.1"/>
</dbReference>
<dbReference type="PROSITE" id="PS51197">
    <property type="entry name" value="HTH_RRF2_2"/>
    <property type="match status" value="1"/>
</dbReference>
<evidence type="ECO:0000313" key="1">
    <source>
        <dbReference type="EMBL" id="BAM06763.1"/>
    </source>
</evidence>
<dbReference type="Pfam" id="PF02082">
    <property type="entry name" value="Rrf2"/>
    <property type="match status" value="1"/>
</dbReference>
<dbReference type="PANTHER" id="PTHR33221">
    <property type="entry name" value="WINGED HELIX-TURN-HELIX TRANSCRIPTIONAL REGULATOR, RRF2 FAMILY"/>
    <property type="match status" value="1"/>
</dbReference>
<dbReference type="GO" id="GO:0003700">
    <property type="term" value="F:DNA-binding transcription factor activity"/>
    <property type="evidence" value="ECO:0007669"/>
    <property type="project" value="TreeGrafter"/>
</dbReference>
<dbReference type="NCBIfam" id="TIGR00738">
    <property type="entry name" value="rrf2_super"/>
    <property type="match status" value="1"/>
</dbReference>
<dbReference type="GO" id="GO:0005829">
    <property type="term" value="C:cytosol"/>
    <property type="evidence" value="ECO:0007669"/>
    <property type="project" value="TreeGrafter"/>
</dbReference>
<accession>I0INB4</accession>
<reference evidence="1 2" key="1">
    <citation type="journal article" date="2012" name="J. Bacteriol.">
        <title>Complete Genome Sequence of Leptospirillum ferrooxidans Strain C2-3, Isolated from a Fresh Volcanic Ash Deposit on the Island of Miyake, Japan.</title>
        <authorList>
            <person name="Fujimura R."/>
            <person name="Sato Y."/>
            <person name="Nishizawa T."/>
            <person name="Oshima K."/>
            <person name="Kim S.-W."/>
            <person name="Hattori M."/>
            <person name="Kamijo T."/>
            <person name="Ohta H."/>
        </authorList>
    </citation>
    <scope>NUCLEOTIDE SEQUENCE [LARGE SCALE GENOMIC DNA]</scope>
    <source>
        <strain evidence="1 2">C2-3</strain>
    </source>
</reference>
<dbReference type="PANTHER" id="PTHR33221:SF15">
    <property type="entry name" value="HTH-TYPE TRANSCRIPTIONAL REGULATOR YWGB-RELATED"/>
    <property type="match status" value="1"/>
</dbReference>
<dbReference type="SUPFAM" id="SSF46785">
    <property type="entry name" value="Winged helix' DNA-binding domain"/>
    <property type="match status" value="1"/>
</dbReference>
<reference evidence="2" key="2">
    <citation type="submission" date="2012-03" db="EMBL/GenBank/DDBJ databases">
        <title>The complete genome sequence of the pioneer microbe on fresh volcanic deposit, Leptospirillum ferrooxidans strain C2-3.</title>
        <authorList>
            <person name="Fujimura R."/>
            <person name="Sato Y."/>
            <person name="Nishizawa T."/>
            <person name="Nanba K."/>
            <person name="Oshima K."/>
            <person name="Hattori M."/>
            <person name="Kamijo T."/>
            <person name="Ohta H."/>
        </authorList>
    </citation>
    <scope>NUCLEOTIDE SEQUENCE [LARGE SCALE GENOMIC DNA]</scope>
    <source>
        <strain evidence="2">C2-3</strain>
    </source>
</reference>
<protein>
    <submittedName>
        <fullName evidence="1">Putative transcriptional regulator, BadM/Rrf2 family</fullName>
    </submittedName>
</protein>
<dbReference type="InterPro" id="IPR036390">
    <property type="entry name" value="WH_DNA-bd_sf"/>
</dbReference>
<evidence type="ECO:0000313" key="2">
    <source>
        <dbReference type="Proteomes" id="UP000007382"/>
    </source>
</evidence>
<dbReference type="InterPro" id="IPR036388">
    <property type="entry name" value="WH-like_DNA-bd_sf"/>
</dbReference>
<dbReference type="Proteomes" id="UP000007382">
    <property type="component" value="Chromosome"/>
</dbReference>
<dbReference type="eggNOG" id="COG1959">
    <property type="taxonomic scope" value="Bacteria"/>
</dbReference>
<dbReference type="PATRIC" id="fig|1162668.3.peg.1240"/>
<dbReference type="EMBL" id="AP012342">
    <property type="protein sequence ID" value="BAM06763.1"/>
    <property type="molecule type" value="Genomic_DNA"/>
</dbReference>
<sequence>MLCRMSRKMEYALRSLIELALSREEGLSGAMVAERSGISPSFLKQILSLLVKEGLVESQRGRQGRYHVGKNPRDLTLLEIVERVEGELPSNFHGVSWGGETQKVFEEVDRNLRNCLMSVTLEMLTEAARVDRKKADPMFYI</sequence>
<proteinExistence type="predicted"/>
<dbReference type="OrthoDB" id="9814214at2"/>
<dbReference type="AlphaFoldDB" id="I0INB4"/>
<organism evidence="1 2">
    <name type="scientific">Leptospirillum ferrooxidans (strain C2-3)</name>
    <dbReference type="NCBI Taxonomy" id="1162668"/>
    <lineage>
        <taxon>Bacteria</taxon>
        <taxon>Pseudomonadati</taxon>
        <taxon>Nitrospirota</taxon>
        <taxon>Nitrospiria</taxon>
        <taxon>Nitrospirales</taxon>
        <taxon>Nitrospiraceae</taxon>
        <taxon>Leptospirillum</taxon>
    </lineage>
</organism>
<keyword evidence="2" id="KW-1185">Reference proteome</keyword>
<dbReference type="Gene3D" id="1.10.10.10">
    <property type="entry name" value="Winged helix-like DNA-binding domain superfamily/Winged helix DNA-binding domain"/>
    <property type="match status" value="1"/>
</dbReference>
<name>I0INB4_LEPFC</name>
<dbReference type="STRING" id="1162668.LFE_1070"/>
<dbReference type="HOGENOM" id="CLU_107144_0_1_0"/>
<dbReference type="KEGG" id="lfc:LFE_1070"/>